<dbReference type="Gene3D" id="2.40.10.10">
    <property type="entry name" value="Trypsin-like serine proteases"/>
    <property type="match status" value="2"/>
</dbReference>
<dbReference type="PRINTS" id="PR00722">
    <property type="entry name" value="CHYMOTRYPSIN"/>
</dbReference>
<dbReference type="CDD" id="cd00190">
    <property type="entry name" value="Tryp_SPc"/>
    <property type="match status" value="1"/>
</dbReference>
<keyword evidence="4" id="KW-0645">Protease</keyword>
<dbReference type="GO" id="GO:0006508">
    <property type="term" value="P:proteolysis"/>
    <property type="evidence" value="ECO:0007669"/>
    <property type="project" value="UniProtKB-KW"/>
</dbReference>
<keyword evidence="5" id="KW-0732">Signal</keyword>
<evidence type="ECO:0000256" key="8">
    <source>
        <dbReference type="ARBA" id="ARBA00023145"/>
    </source>
</evidence>
<evidence type="ECO:0000256" key="4">
    <source>
        <dbReference type="ARBA" id="ARBA00022670"/>
    </source>
</evidence>
<keyword evidence="8" id="KW-0865">Zymogen</keyword>
<dbReference type="EMBL" id="JACMRX010000004">
    <property type="protein sequence ID" value="KAF7990980.1"/>
    <property type="molecule type" value="Genomic_DNA"/>
</dbReference>
<dbReference type="PANTHER" id="PTHR24276">
    <property type="entry name" value="POLYSERASE-RELATED"/>
    <property type="match status" value="1"/>
</dbReference>
<evidence type="ECO:0000259" key="10">
    <source>
        <dbReference type="PROSITE" id="PS50240"/>
    </source>
</evidence>
<dbReference type="FunFam" id="2.40.10.10:FF:000146">
    <property type="entry name" value="Serine protease 53"/>
    <property type="match status" value="1"/>
</dbReference>
<evidence type="ECO:0000256" key="6">
    <source>
        <dbReference type="ARBA" id="ARBA00022801"/>
    </source>
</evidence>
<dbReference type="PROSITE" id="PS00134">
    <property type="entry name" value="TRYPSIN_HIS"/>
    <property type="match status" value="1"/>
</dbReference>
<gene>
    <name evidence="11" type="ORF">HCN44_000785</name>
</gene>
<evidence type="ECO:0000313" key="11">
    <source>
        <dbReference type="EMBL" id="KAF7990980.1"/>
    </source>
</evidence>
<accession>A0A835CS77</accession>
<dbReference type="Pfam" id="PF00089">
    <property type="entry name" value="Trypsin"/>
    <property type="match status" value="1"/>
</dbReference>
<dbReference type="SMART" id="SM00020">
    <property type="entry name" value="Tryp_SPc"/>
    <property type="match status" value="1"/>
</dbReference>
<dbReference type="GO" id="GO:0005576">
    <property type="term" value="C:extracellular region"/>
    <property type="evidence" value="ECO:0007669"/>
    <property type="project" value="UniProtKB-SubCell"/>
</dbReference>
<comment type="subcellular location">
    <subcellularLocation>
        <location evidence="1">Secreted</location>
    </subcellularLocation>
</comment>
<evidence type="ECO:0000313" key="12">
    <source>
        <dbReference type="Proteomes" id="UP000639338"/>
    </source>
</evidence>
<dbReference type="InterPro" id="IPR043504">
    <property type="entry name" value="Peptidase_S1_PA_chymotrypsin"/>
</dbReference>
<keyword evidence="3" id="KW-0964">Secreted</keyword>
<keyword evidence="12" id="KW-1185">Reference proteome</keyword>
<evidence type="ECO:0000256" key="7">
    <source>
        <dbReference type="ARBA" id="ARBA00022825"/>
    </source>
</evidence>
<evidence type="ECO:0000256" key="1">
    <source>
        <dbReference type="ARBA" id="ARBA00004613"/>
    </source>
</evidence>
<proteinExistence type="inferred from homology"/>
<sequence>MTVVIRILFFRGHGKFQSKRINSENASDREFPYMVSLRRDGIHFCGGAIISSRHILTAAHCFVGRADPPYTRNLTVVSGAVEKRYGQVHNVFKVTVHSNFTRGSEARWRDDIAVVTVREKIIFDQRQSSILLPKEDTPGNVKAVLTGWGQLSSTDLVEPSVLQKRNVTILKNKECNDKKNSNMLDTQVCGYDGKGTGFCNGDSGSPLVYNDEVVGIVSFSVSCGIGYPDLYTRVYHYLDFIRNAM</sequence>
<dbReference type="InterPro" id="IPR009003">
    <property type="entry name" value="Peptidase_S1_PA"/>
</dbReference>
<dbReference type="Proteomes" id="UP000639338">
    <property type="component" value="Unassembled WGS sequence"/>
</dbReference>
<keyword evidence="9" id="KW-1015">Disulfide bond</keyword>
<dbReference type="OrthoDB" id="6755574at2759"/>
<dbReference type="InterPro" id="IPR018114">
    <property type="entry name" value="TRYPSIN_HIS"/>
</dbReference>
<evidence type="ECO:0000256" key="3">
    <source>
        <dbReference type="ARBA" id="ARBA00022525"/>
    </source>
</evidence>
<evidence type="ECO:0000256" key="5">
    <source>
        <dbReference type="ARBA" id="ARBA00022729"/>
    </source>
</evidence>
<dbReference type="InterPro" id="IPR001254">
    <property type="entry name" value="Trypsin_dom"/>
</dbReference>
<organism evidence="11 12">
    <name type="scientific">Aphidius gifuensis</name>
    <name type="common">Parasitoid wasp</name>
    <dbReference type="NCBI Taxonomy" id="684658"/>
    <lineage>
        <taxon>Eukaryota</taxon>
        <taxon>Metazoa</taxon>
        <taxon>Ecdysozoa</taxon>
        <taxon>Arthropoda</taxon>
        <taxon>Hexapoda</taxon>
        <taxon>Insecta</taxon>
        <taxon>Pterygota</taxon>
        <taxon>Neoptera</taxon>
        <taxon>Endopterygota</taxon>
        <taxon>Hymenoptera</taxon>
        <taxon>Apocrita</taxon>
        <taxon>Ichneumonoidea</taxon>
        <taxon>Braconidae</taxon>
        <taxon>Aphidiinae</taxon>
        <taxon>Aphidius</taxon>
    </lineage>
</organism>
<keyword evidence="7" id="KW-0720">Serine protease</keyword>
<dbReference type="PROSITE" id="PS50240">
    <property type="entry name" value="TRYPSIN_DOM"/>
    <property type="match status" value="1"/>
</dbReference>
<dbReference type="SUPFAM" id="SSF50494">
    <property type="entry name" value="Trypsin-like serine proteases"/>
    <property type="match status" value="1"/>
</dbReference>
<dbReference type="PANTHER" id="PTHR24276:SF98">
    <property type="entry name" value="FI18310P1-RELATED"/>
    <property type="match status" value="1"/>
</dbReference>
<dbReference type="AlphaFoldDB" id="A0A835CS77"/>
<keyword evidence="6" id="KW-0378">Hydrolase</keyword>
<protein>
    <recommendedName>
        <fullName evidence="10">Peptidase S1 domain-containing protein</fullName>
    </recommendedName>
</protein>
<comment type="caution">
    <text evidence="11">The sequence shown here is derived from an EMBL/GenBank/DDBJ whole genome shotgun (WGS) entry which is preliminary data.</text>
</comment>
<dbReference type="InterPro" id="IPR001314">
    <property type="entry name" value="Peptidase_S1A"/>
</dbReference>
<dbReference type="InterPro" id="IPR050430">
    <property type="entry name" value="Peptidase_S1"/>
</dbReference>
<dbReference type="GO" id="GO:0004252">
    <property type="term" value="F:serine-type endopeptidase activity"/>
    <property type="evidence" value="ECO:0007669"/>
    <property type="project" value="InterPro"/>
</dbReference>
<evidence type="ECO:0000256" key="2">
    <source>
        <dbReference type="ARBA" id="ARBA00007664"/>
    </source>
</evidence>
<feature type="domain" description="Peptidase S1" evidence="10">
    <location>
        <begin position="20"/>
        <end position="245"/>
    </location>
</feature>
<name>A0A835CS77_APHGI</name>
<comment type="similarity">
    <text evidence="2">Belongs to the peptidase S1 family.</text>
</comment>
<evidence type="ECO:0000256" key="9">
    <source>
        <dbReference type="ARBA" id="ARBA00023157"/>
    </source>
</evidence>
<reference evidence="11 12" key="1">
    <citation type="submission" date="2020-08" db="EMBL/GenBank/DDBJ databases">
        <title>Aphidius gifuensis genome sequencing and assembly.</title>
        <authorList>
            <person name="Du Z."/>
        </authorList>
    </citation>
    <scope>NUCLEOTIDE SEQUENCE [LARGE SCALE GENOMIC DNA]</scope>
    <source>
        <strain evidence="11">YNYX2018</strain>
        <tissue evidence="11">Adults</tissue>
    </source>
</reference>